<dbReference type="Gene3D" id="3.40.228.10">
    <property type="entry name" value="Dimethylsulfoxide Reductase, domain 2"/>
    <property type="match status" value="1"/>
</dbReference>
<evidence type="ECO:0000256" key="2">
    <source>
        <dbReference type="ARBA" id="ARBA00022485"/>
    </source>
</evidence>
<reference evidence="11" key="1">
    <citation type="submission" date="2017-11" db="EMBL/GenBank/DDBJ databases">
        <authorList>
            <person name="Watanabe M."/>
            <person name="Kojima H."/>
        </authorList>
    </citation>
    <scope>NUCLEOTIDE SEQUENCE [LARGE SCALE GENOMIC DNA]</scope>
    <source>
        <strain evidence="11">Tokyo 01</strain>
    </source>
</reference>
<comment type="caution">
    <text evidence="10">The sequence shown here is derived from an EMBL/GenBank/DDBJ whole genome shotgun (WGS) entry which is preliminary data.</text>
</comment>
<keyword evidence="11" id="KW-1185">Reference proteome</keyword>
<evidence type="ECO:0000256" key="5">
    <source>
        <dbReference type="ARBA" id="ARBA00022729"/>
    </source>
</evidence>
<dbReference type="SMART" id="SM00926">
    <property type="entry name" value="Molybdop_Fe4S4"/>
    <property type="match status" value="1"/>
</dbReference>
<dbReference type="PANTHER" id="PTHR43742:SF9">
    <property type="entry name" value="TETRATHIONATE REDUCTASE SUBUNIT A"/>
    <property type="match status" value="1"/>
</dbReference>
<organism evidence="10 11">
    <name type="scientific">Desulfonema ishimotonii</name>
    <dbReference type="NCBI Taxonomy" id="45657"/>
    <lineage>
        <taxon>Bacteria</taxon>
        <taxon>Pseudomonadati</taxon>
        <taxon>Thermodesulfobacteriota</taxon>
        <taxon>Desulfobacteria</taxon>
        <taxon>Desulfobacterales</taxon>
        <taxon>Desulfococcaceae</taxon>
        <taxon>Desulfonema</taxon>
    </lineage>
</organism>
<keyword evidence="3" id="KW-0500">Molybdenum</keyword>
<dbReference type="GO" id="GO:0051539">
    <property type="term" value="F:4 iron, 4 sulfur cluster binding"/>
    <property type="evidence" value="ECO:0007669"/>
    <property type="project" value="UniProtKB-KW"/>
</dbReference>
<keyword evidence="6" id="KW-0560">Oxidoreductase</keyword>
<reference evidence="11" key="2">
    <citation type="submission" date="2019-01" db="EMBL/GenBank/DDBJ databases">
        <title>Genome sequence of Desulfonema ishimotonii strain Tokyo 01.</title>
        <authorList>
            <person name="Fukui M."/>
        </authorList>
    </citation>
    <scope>NUCLEOTIDE SEQUENCE [LARGE SCALE GENOMIC DNA]</scope>
    <source>
        <strain evidence="11">Tokyo 01</strain>
    </source>
</reference>
<dbReference type="Gene3D" id="3.30.2070.10">
    <property type="entry name" value="Formate dehydrogenase/DMSO reductase"/>
    <property type="match status" value="1"/>
</dbReference>
<dbReference type="RefSeq" id="WP_124328146.1">
    <property type="nucleotide sequence ID" value="NZ_BEXT01000001.1"/>
</dbReference>
<evidence type="ECO:0000256" key="6">
    <source>
        <dbReference type="ARBA" id="ARBA00023002"/>
    </source>
</evidence>
<dbReference type="Pfam" id="PF00384">
    <property type="entry name" value="Molybdopterin"/>
    <property type="match status" value="1"/>
</dbReference>
<evidence type="ECO:0000259" key="9">
    <source>
        <dbReference type="PROSITE" id="PS51669"/>
    </source>
</evidence>
<dbReference type="SUPFAM" id="SSF53706">
    <property type="entry name" value="Formate dehydrogenase/DMSO reductase, domains 1-3"/>
    <property type="match status" value="1"/>
</dbReference>
<dbReference type="InterPro" id="IPR009010">
    <property type="entry name" value="Asp_de-COase-like_dom_sf"/>
</dbReference>
<dbReference type="GO" id="GO:0043546">
    <property type="term" value="F:molybdopterin cofactor binding"/>
    <property type="evidence" value="ECO:0007669"/>
    <property type="project" value="InterPro"/>
</dbReference>
<evidence type="ECO:0000256" key="8">
    <source>
        <dbReference type="ARBA" id="ARBA00023014"/>
    </source>
</evidence>
<proteinExistence type="inferred from homology"/>
<keyword evidence="4" id="KW-0479">Metal-binding</keyword>
<dbReference type="CDD" id="cd02778">
    <property type="entry name" value="MopB_CT_Thiosulfate-R-like"/>
    <property type="match status" value="1"/>
</dbReference>
<evidence type="ECO:0000256" key="7">
    <source>
        <dbReference type="ARBA" id="ARBA00023004"/>
    </source>
</evidence>
<sequence length="693" mass="77936">MSEKRYSICGMCTCRCPIMAEVENNEIRFLQGSPHFPAMKGAVCPRGAAGPALIRDRERPRNPMIRVGERGGGQWREVSWDEALDYVADKMKAAMDKYGARTVAFTDRGGPFRDMHQAFLRGLGTPNYCNHDSSCARNVQHAALSVTGMGRKAVSYDLKNARHVILQFRNIFEAVNVQEVNNLMDAMDNGCRLTVIDIRANISASKADNFFMIRPGTDYAFNLAVIRELLETTQYNVEYARLHIKDLDKLAAFVQPYTPEWAEAETGIPAHELRRFVRELAQAAPSVIWHPGWMAARYKTSFYVCRSIYIINALLGAIGAKGGLPLVSKPGDVGRKGLKKLTDLYPKPEEKRADGVGWRYKQFESGPGLTHLLYEAMDTADPYPVKAYICFRHDPLMAFPEPERLKEIFSKLDLMVSVTFTWSDTAWFSDVVLPLSPYLERESVLACKNGLKPYFFRRQRVVEPRFDTRAEWEIWAGLAKRLGLDELAFESAEDIWNFQLEGTGVSVGDFDATGKVGLTDTPQYRAMEDLTFKTPSGKIEMISEKLEALDIPSLLPYESPEKPEEGSFRLTFGRCALHTQGHTVNNPMLFEQMPENVLWINSGSAETLGIADGDTVAVTQNGYTETIRAKVTDFIHPEAVFVIHGFGHRLPPESRARNRGLADNKFMKGGLDIWDKVGGAVAYQEHFVKVRKV</sequence>
<dbReference type="SUPFAM" id="SSF50692">
    <property type="entry name" value="ADC-like"/>
    <property type="match status" value="1"/>
</dbReference>
<dbReference type="InterPro" id="IPR006656">
    <property type="entry name" value="Mopterin_OxRdtase"/>
</dbReference>
<keyword evidence="2" id="KW-0004">4Fe-4S</keyword>
<dbReference type="PROSITE" id="PS51669">
    <property type="entry name" value="4FE4S_MOW_BIS_MGD"/>
    <property type="match status" value="1"/>
</dbReference>
<dbReference type="AlphaFoldDB" id="A0A401FUX2"/>
<dbReference type="GO" id="GO:0046872">
    <property type="term" value="F:metal ion binding"/>
    <property type="evidence" value="ECO:0007669"/>
    <property type="project" value="UniProtKB-KW"/>
</dbReference>
<dbReference type="EMBL" id="BEXT01000001">
    <property type="protein sequence ID" value="GBC60771.1"/>
    <property type="molecule type" value="Genomic_DNA"/>
</dbReference>
<dbReference type="Proteomes" id="UP000288096">
    <property type="component" value="Unassembled WGS sequence"/>
</dbReference>
<dbReference type="Gene3D" id="2.20.25.90">
    <property type="entry name" value="ADC-like domains"/>
    <property type="match status" value="1"/>
</dbReference>
<evidence type="ECO:0000313" key="11">
    <source>
        <dbReference type="Proteomes" id="UP000288096"/>
    </source>
</evidence>
<gene>
    <name evidence="10" type="ORF">DENIS_1730</name>
</gene>
<keyword evidence="8" id="KW-0411">Iron-sulfur</keyword>
<dbReference type="Gene3D" id="3.40.50.740">
    <property type="match status" value="1"/>
</dbReference>
<dbReference type="PANTHER" id="PTHR43742">
    <property type="entry name" value="TRIMETHYLAMINE-N-OXIDE REDUCTASE"/>
    <property type="match status" value="1"/>
</dbReference>
<protein>
    <submittedName>
        <fullName evidence="10">Thiosulfate reductase</fullName>
    </submittedName>
</protein>
<evidence type="ECO:0000256" key="1">
    <source>
        <dbReference type="ARBA" id="ARBA00010312"/>
    </source>
</evidence>
<dbReference type="InterPro" id="IPR006657">
    <property type="entry name" value="MoPterin_dinucl-bd_dom"/>
</dbReference>
<dbReference type="Gene3D" id="2.40.40.20">
    <property type="match status" value="1"/>
</dbReference>
<dbReference type="CDD" id="cd02755">
    <property type="entry name" value="MopB_Thiosulfate-R-like"/>
    <property type="match status" value="1"/>
</dbReference>
<dbReference type="InterPro" id="IPR050612">
    <property type="entry name" value="Prok_Mopterin_Oxidored"/>
</dbReference>
<dbReference type="Pfam" id="PF01568">
    <property type="entry name" value="Molydop_binding"/>
    <property type="match status" value="1"/>
</dbReference>
<dbReference type="InterPro" id="IPR006963">
    <property type="entry name" value="Mopterin_OxRdtase_4Fe-4S_dom"/>
</dbReference>
<evidence type="ECO:0000313" key="10">
    <source>
        <dbReference type="EMBL" id="GBC60771.1"/>
    </source>
</evidence>
<name>A0A401FUX2_9BACT</name>
<accession>A0A401FUX2</accession>
<dbReference type="Pfam" id="PF04879">
    <property type="entry name" value="Molybdop_Fe4S4"/>
    <property type="match status" value="1"/>
</dbReference>
<keyword evidence="7" id="KW-0408">Iron</keyword>
<comment type="similarity">
    <text evidence="1">Belongs to the prokaryotic molybdopterin-containing oxidoreductase family.</text>
</comment>
<evidence type="ECO:0000256" key="3">
    <source>
        <dbReference type="ARBA" id="ARBA00022505"/>
    </source>
</evidence>
<dbReference type="GO" id="GO:0016491">
    <property type="term" value="F:oxidoreductase activity"/>
    <property type="evidence" value="ECO:0007669"/>
    <property type="project" value="UniProtKB-KW"/>
</dbReference>
<keyword evidence="5" id="KW-0732">Signal</keyword>
<feature type="domain" description="4Fe-4S Mo/W bis-MGD-type" evidence="9">
    <location>
        <begin position="2"/>
        <end position="58"/>
    </location>
</feature>
<dbReference type="OrthoDB" id="9803192at2"/>
<evidence type="ECO:0000256" key="4">
    <source>
        <dbReference type="ARBA" id="ARBA00022723"/>
    </source>
</evidence>